<dbReference type="Pfam" id="PF00069">
    <property type="entry name" value="Pkinase"/>
    <property type="match status" value="1"/>
</dbReference>
<evidence type="ECO:0000256" key="4">
    <source>
        <dbReference type="ARBA" id="ARBA00022777"/>
    </source>
</evidence>
<keyword evidence="5" id="KW-0067">ATP-binding</keyword>
<name>A0ABR2IRD6_9EUKA</name>
<dbReference type="Proteomes" id="UP001470230">
    <property type="component" value="Unassembled WGS sequence"/>
</dbReference>
<dbReference type="SUPFAM" id="SSF56112">
    <property type="entry name" value="Protein kinase-like (PK-like)"/>
    <property type="match status" value="1"/>
</dbReference>
<dbReference type="EMBL" id="JAPFFF010000015">
    <property type="protein sequence ID" value="KAK8866978.1"/>
    <property type="molecule type" value="Genomic_DNA"/>
</dbReference>
<feature type="domain" description="Protein kinase" evidence="6">
    <location>
        <begin position="35"/>
        <end position="296"/>
    </location>
</feature>
<evidence type="ECO:0000313" key="8">
    <source>
        <dbReference type="Proteomes" id="UP001470230"/>
    </source>
</evidence>
<proteinExistence type="predicted"/>
<evidence type="ECO:0000256" key="2">
    <source>
        <dbReference type="ARBA" id="ARBA00022679"/>
    </source>
</evidence>
<keyword evidence="1" id="KW-0723">Serine/threonine-protein kinase</keyword>
<keyword evidence="3" id="KW-0547">Nucleotide-binding</keyword>
<reference evidence="7 8" key="1">
    <citation type="submission" date="2024-04" db="EMBL/GenBank/DDBJ databases">
        <title>Tritrichomonas musculus Genome.</title>
        <authorList>
            <person name="Alves-Ferreira E."/>
            <person name="Grigg M."/>
            <person name="Lorenzi H."/>
            <person name="Galac M."/>
        </authorList>
    </citation>
    <scope>NUCLEOTIDE SEQUENCE [LARGE SCALE GENOMIC DNA]</scope>
    <source>
        <strain evidence="7 8">EAF2021</strain>
    </source>
</reference>
<evidence type="ECO:0000259" key="6">
    <source>
        <dbReference type="PROSITE" id="PS50011"/>
    </source>
</evidence>
<keyword evidence="2" id="KW-0808">Transferase</keyword>
<accession>A0ABR2IRD6</accession>
<evidence type="ECO:0000256" key="1">
    <source>
        <dbReference type="ARBA" id="ARBA00022527"/>
    </source>
</evidence>
<keyword evidence="8" id="KW-1185">Reference proteome</keyword>
<dbReference type="PANTHER" id="PTHR24345:SF0">
    <property type="entry name" value="CELL CYCLE SERINE_THREONINE-PROTEIN KINASE CDC5_MSD2"/>
    <property type="match status" value="1"/>
</dbReference>
<dbReference type="SMART" id="SM00220">
    <property type="entry name" value="S_TKc"/>
    <property type="match status" value="1"/>
</dbReference>
<comment type="caution">
    <text evidence="7">The sequence shown here is derived from an EMBL/GenBank/DDBJ whole genome shotgun (WGS) entry which is preliminary data.</text>
</comment>
<evidence type="ECO:0000256" key="3">
    <source>
        <dbReference type="ARBA" id="ARBA00022741"/>
    </source>
</evidence>
<dbReference type="InterPro" id="IPR011009">
    <property type="entry name" value="Kinase-like_dom_sf"/>
</dbReference>
<evidence type="ECO:0000256" key="5">
    <source>
        <dbReference type="ARBA" id="ARBA00022840"/>
    </source>
</evidence>
<dbReference type="InterPro" id="IPR000719">
    <property type="entry name" value="Prot_kinase_dom"/>
</dbReference>
<gene>
    <name evidence="7" type="ORF">M9Y10_009947</name>
</gene>
<dbReference type="Gene3D" id="1.10.510.10">
    <property type="entry name" value="Transferase(Phosphotransferase) domain 1"/>
    <property type="match status" value="1"/>
</dbReference>
<protein>
    <recommendedName>
        <fullName evidence="6">Protein kinase domain-containing protein</fullName>
    </recommendedName>
</protein>
<keyword evidence="4" id="KW-0418">Kinase</keyword>
<evidence type="ECO:0000313" key="7">
    <source>
        <dbReference type="EMBL" id="KAK8866978.1"/>
    </source>
</evidence>
<dbReference type="PROSITE" id="PS50011">
    <property type="entry name" value="PROTEIN_KINASE_DOM"/>
    <property type="match status" value="1"/>
</dbReference>
<sequence>MGNYQSEPTVDHLNQLQNIYYIKLKMPNISKYPCFKGFRRISSDIKSNRKNKKIPYDKKTSYFLKLVSYTTEQERRCFNREQKLLKLFQDYPEIIKPEKIVNISLSQKQYFIVASKFYQSKDLFEYLWHTVHIIDDDLICNITFQCLKILKILKTHQVLHNNIKFENFIVMTEYPLKLALTGFKYSCKLDEREKSSSRCITSLYKSPEVLQCRQHDFAADMWSLGANIYLALFNRYPYEIEQRDNETMILDKIKKNELANRNMLASNEAWRCISAMLEVNPNVRITPEEALQLPWFDKLNKKPVKCIGQIIMDT</sequence>
<organism evidence="7 8">
    <name type="scientific">Tritrichomonas musculus</name>
    <dbReference type="NCBI Taxonomy" id="1915356"/>
    <lineage>
        <taxon>Eukaryota</taxon>
        <taxon>Metamonada</taxon>
        <taxon>Parabasalia</taxon>
        <taxon>Tritrichomonadida</taxon>
        <taxon>Tritrichomonadidae</taxon>
        <taxon>Tritrichomonas</taxon>
    </lineage>
</organism>
<dbReference type="PANTHER" id="PTHR24345">
    <property type="entry name" value="SERINE/THREONINE-PROTEIN KINASE PLK"/>
    <property type="match status" value="1"/>
</dbReference>